<evidence type="ECO:0008006" key="3">
    <source>
        <dbReference type="Google" id="ProtNLM"/>
    </source>
</evidence>
<evidence type="ECO:0000313" key="2">
    <source>
        <dbReference type="Proteomes" id="UP001187531"/>
    </source>
</evidence>
<comment type="caution">
    <text evidence="1">The sequence shown here is derived from an EMBL/GenBank/DDBJ whole genome shotgun (WGS) entry which is preliminary data.</text>
</comment>
<keyword evidence="2" id="KW-1185">Reference proteome</keyword>
<gene>
    <name evidence="1" type="ORF">QYM36_001268</name>
</gene>
<protein>
    <recommendedName>
        <fullName evidence="3">Reverse transcriptase</fullName>
    </recommendedName>
</protein>
<organism evidence="1 2">
    <name type="scientific">Artemia franciscana</name>
    <name type="common">Brine shrimp</name>
    <name type="synonym">Artemia sanfranciscana</name>
    <dbReference type="NCBI Taxonomy" id="6661"/>
    <lineage>
        <taxon>Eukaryota</taxon>
        <taxon>Metazoa</taxon>
        <taxon>Ecdysozoa</taxon>
        <taxon>Arthropoda</taxon>
        <taxon>Crustacea</taxon>
        <taxon>Branchiopoda</taxon>
        <taxon>Anostraca</taxon>
        <taxon>Artemiidae</taxon>
        <taxon>Artemia</taxon>
    </lineage>
</organism>
<accession>A0AA88I8V6</accession>
<dbReference type="AlphaFoldDB" id="A0AA88I8V6"/>
<dbReference type="EMBL" id="JAVRJZ010000003">
    <property type="protein sequence ID" value="KAK2724718.1"/>
    <property type="molecule type" value="Genomic_DNA"/>
</dbReference>
<evidence type="ECO:0000313" key="1">
    <source>
        <dbReference type="EMBL" id="KAK2724718.1"/>
    </source>
</evidence>
<name>A0AA88I8V6_ARTSF</name>
<reference evidence="1" key="1">
    <citation type="submission" date="2023-07" db="EMBL/GenBank/DDBJ databases">
        <title>Chromosome-level genome assembly of Artemia franciscana.</title>
        <authorList>
            <person name="Jo E."/>
        </authorList>
    </citation>
    <scope>NUCLEOTIDE SEQUENCE</scope>
    <source>
        <tissue evidence="1">Whole body</tissue>
    </source>
</reference>
<proteinExistence type="predicted"/>
<dbReference type="Proteomes" id="UP001187531">
    <property type="component" value="Unassembled WGS sequence"/>
</dbReference>
<sequence>MINVVADRALLNGLQISLPKTKAIQTAAMDETPMTLKGAQIEDVRSLKYLGLTVNRAGKSLEEIRSRISSASKVFIQLRKALWNQTTESSLMKFRHR</sequence>